<keyword evidence="2" id="KW-1185">Reference proteome</keyword>
<dbReference type="EMBL" id="CAKMMF010000023">
    <property type="protein sequence ID" value="CAH1214513.1"/>
    <property type="molecule type" value="Genomic_DNA"/>
</dbReference>
<dbReference type="RefSeq" id="WP_236344167.1">
    <property type="nucleotide sequence ID" value="NZ_CAKMMF010000023.1"/>
</dbReference>
<sequence>MAISFTGSIIARLKKEIANTEREMLERGKKKEKALFKINQLEKDIKLSFSPSDLSSKMTRISKLKAEISKINGLQTTLSKQLVMKKASLKKLLSQDQ</sequence>
<comment type="caution">
    <text evidence="1">The sequence shown here is derived from an EMBL/GenBank/DDBJ whole genome shotgun (WGS) entry which is preliminary data.</text>
</comment>
<name>A0ABN8GVF4_9BACL</name>
<dbReference type="Proteomes" id="UP000838686">
    <property type="component" value="Unassembled WGS sequence"/>
</dbReference>
<evidence type="ECO:0000313" key="2">
    <source>
        <dbReference type="Proteomes" id="UP000838686"/>
    </source>
</evidence>
<reference evidence="1" key="1">
    <citation type="submission" date="2022-01" db="EMBL/GenBank/DDBJ databases">
        <authorList>
            <person name="Criscuolo A."/>
        </authorList>
    </citation>
    <scope>NUCLEOTIDE SEQUENCE</scope>
    <source>
        <strain evidence="1">CIP111893</strain>
    </source>
</reference>
<protein>
    <submittedName>
        <fullName evidence="1">Uncharacterized protein</fullName>
    </submittedName>
</protein>
<proteinExistence type="predicted"/>
<gene>
    <name evidence="1" type="ORF">PAECIP111893_03809</name>
</gene>
<accession>A0ABN8GVF4</accession>
<organism evidence="1 2">
    <name type="scientific">Paenibacillus plantiphilus</name>
    <dbReference type="NCBI Taxonomy" id="2905650"/>
    <lineage>
        <taxon>Bacteria</taxon>
        <taxon>Bacillati</taxon>
        <taxon>Bacillota</taxon>
        <taxon>Bacilli</taxon>
        <taxon>Bacillales</taxon>
        <taxon>Paenibacillaceae</taxon>
        <taxon>Paenibacillus</taxon>
    </lineage>
</organism>
<evidence type="ECO:0000313" key="1">
    <source>
        <dbReference type="EMBL" id="CAH1214513.1"/>
    </source>
</evidence>